<feature type="domain" description="Thioesterase" evidence="1">
    <location>
        <begin position="89"/>
        <end position="167"/>
    </location>
</feature>
<comment type="caution">
    <text evidence="2">The sequence shown here is derived from an EMBL/GenBank/DDBJ whole genome shotgun (WGS) entry which is preliminary data.</text>
</comment>
<protein>
    <recommendedName>
        <fullName evidence="1">Thioesterase domain-containing protein</fullName>
    </recommendedName>
</protein>
<dbReference type="EMBL" id="JAWHQM010000033">
    <property type="protein sequence ID" value="KAK5633565.1"/>
    <property type="molecule type" value="Genomic_DNA"/>
</dbReference>
<sequence length="182" mass="20210">MDTPDHAHFAAIPWCARHLRGKRVVAYVPTNRTRKSSGEDNLFADTLNSKQGISYMLQIYEEPISPTGRIDKIKTFLTLGSGLNGYADVCHGGLTMAILDEVMGHIVPLNQDRKAIPPGMHMTAYLNARFLKPVSTPTTILARAWIAKVKGRKFFLEATVEDEQGEILARAESLFIQLKSSL</sequence>
<dbReference type="AlphaFoldDB" id="A0AAN7UJB8"/>
<dbReference type="InterPro" id="IPR052061">
    <property type="entry name" value="PTE-AB_protein"/>
</dbReference>
<name>A0AAN7UJB8_9PEZI</name>
<evidence type="ECO:0000313" key="3">
    <source>
        <dbReference type="Proteomes" id="UP001305414"/>
    </source>
</evidence>
<accession>A0AAN7UJB8</accession>
<dbReference type="PANTHER" id="PTHR47260">
    <property type="entry name" value="UPF0644 PROTEIN PB2B4.06"/>
    <property type="match status" value="1"/>
</dbReference>
<evidence type="ECO:0000313" key="2">
    <source>
        <dbReference type="EMBL" id="KAK5633565.1"/>
    </source>
</evidence>
<proteinExistence type="predicted"/>
<gene>
    <name evidence="2" type="ORF">RRF57_009279</name>
</gene>
<dbReference type="InterPro" id="IPR029069">
    <property type="entry name" value="HotDog_dom_sf"/>
</dbReference>
<evidence type="ECO:0000259" key="1">
    <source>
        <dbReference type="Pfam" id="PF03061"/>
    </source>
</evidence>
<organism evidence="2 3">
    <name type="scientific">Xylaria bambusicola</name>
    <dbReference type="NCBI Taxonomy" id="326684"/>
    <lineage>
        <taxon>Eukaryota</taxon>
        <taxon>Fungi</taxon>
        <taxon>Dikarya</taxon>
        <taxon>Ascomycota</taxon>
        <taxon>Pezizomycotina</taxon>
        <taxon>Sordariomycetes</taxon>
        <taxon>Xylariomycetidae</taxon>
        <taxon>Xylariales</taxon>
        <taxon>Xylariaceae</taxon>
        <taxon>Xylaria</taxon>
    </lineage>
</organism>
<keyword evidence="3" id="KW-1185">Reference proteome</keyword>
<dbReference type="CDD" id="cd03443">
    <property type="entry name" value="PaaI_thioesterase"/>
    <property type="match status" value="1"/>
</dbReference>
<dbReference type="InterPro" id="IPR006683">
    <property type="entry name" value="Thioestr_dom"/>
</dbReference>
<dbReference type="SUPFAM" id="SSF54637">
    <property type="entry name" value="Thioesterase/thiol ester dehydrase-isomerase"/>
    <property type="match status" value="1"/>
</dbReference>
<reference evidence="2 3" key="1">
    <citation type="submission" date="2023-10" db="EMBL/GenBank/DDBJ databases">
        <title>Draft genome sequence of Xylaria bambusicola isolate GMP-LS, the root and basal stem rot pathogen of sugarcane in Indonesia.</title>
        <authorList>
            <person name="Selvaraj P."/>
            <person name="Muralishankar V."/>
            <person name="Muruganantham S."/>
            <person name="Sp S."/>
            <person name="Haryani S."/>
            <person name="Lau K.J.X."/>
            <person name="Naqvi N.I."/>
        </authorList>
    </citation>
    <scope>NUCLEOTIDE SEQUENCE [LARGE SCALE GENOMIC DNA]</scope>
    <source>
        <strain evidence="2">GMP-LS</strain>
    </source>
</reference>
<dbReference type="Gene3D" id="3.10.129.10">
    <property type="entry name" value="Hotdog Thioesterase"/>
    <property type="match status" value="1"/>
</dbReference>
<dbReference type="PANTHER" id="PTHR47260:SF6">
    <property type="entry name" value="THIOESTERASE DOMAIN-CONTAINING PROTEIN"/>
    <property type="match status" value="1"/>
</dbReference>
<dbReference type="Proteomes" id="UP001305414">
    <property type="component" value="Unassembled WGS sequence"/>
</dbReference>
<dbReference type="Pfam" id="PF03061">
    <property type="entry name" value="4HBT"/>
    <property type="match status" value="1"/>
</dbReference>